<dbReference type="PANTHER" id="PTHR12260">
    <property type="entry name" value="DAMAGE-CONTROL PHOSPHATASE ARMT1"/>
    <property type="match status" value="1"/>
</dbReference>
<dbReference type="PANTHER" id="PTHR12260:SF6">
    <property type="entry name" value="DAMAGE-CONTROL PHOSPHATASE ARMT1"/>
    <property type="match status" value="1"/>
</dbReference>
<dbReference type="InParanoid" id="A0A1D3D1Y6"/>
<organism evidence="9 10">
    <name type="scientific">Cyclospora cayetanensis</name>
    <dbReference type="NCBI Taxonomy" id="88456"/>
    <lineage>
        <taxon>Eukaryota</taxon>
        <taxon>Sar</taxon>
        <taxon>Alveolata</taxon>
        <taxon>Apicomplexa</taxon>
        <taxon>Conoidasida</taxon>
        <taxon>Coccidia</taxon>
        <taxon>Eucoccidiorida</taxon>
        <taxon>Eimeriorina</taxon>
        <taxon>Eimeriidae</taxon>
        <taxon>Cyclospora</taxon>
    </lineage>
</organism>
<accession>A0A1D3D1Y6</accession>
<evidence type="ECO:0000256" key="1">
    <source>
        <dbReference type="ARBA" id="ARBA00001326"/>
    </source>
</evidence>
<dbReference type="Pfam" id="PF01937">
    <property type="entry name" value="ARMT1-like_dom"/>
    <property type="match status" value="1"/>
</dbReference>
<dbReference type="FunCoup" id="A0A1D3D1Y6">
    <property type="interactions" value="155"/>
</dbReference>
<dbReference type="Gene3D" id="3.40.50.10880">
    <property type="entry name" value="Uncharacterised protein PF01937, DUF89, domain 3"/>
    <property type="match status" value="1"/>
</dbReference>
<evidence type="ECO:0000256" key="3">
    <source>
        <dbReference type="ARBA" id="ARBA00022723"/>
    </source>
</evidence>
<keyword evidence="5 7" id="KW-0464">Manganese</keyword>
<evidence type="ECO:0000313" key="10">
    <source>
        <dbReference type="Proteomes" id="UP000095192"/>
    </source>
</evidence>
<dbReference type="SUPFAM" id="SSF111321">
    <property type="entry name" value="AF1104-like"/>
    <property type="match status" value="1"/>
</dbReference>
<dbReference type="GO" id="GO:0006974">
    <property type="term" value="P:DNA damage response"/>
    <property type="evidence" value="ECO:0007669"/>
    <property type="project" value="TreeGrafter"/>
</dbReference>
<keyword evidence="4 7" id="KW-0378">Hydrolase</keyword>
<comment type="cofactor">
    <cofactor evidence="7">
        <name>Mn(2+)</name>
        <dbReference type="ChEBI" id="CHEBI:29035"/>
    </cofactor>
    <cofactor evidence="7">
        <name>Ni(2+)</name>
        <dbReference type="ChEBI" id="CHEBI:49786"/>
    </cofactor>
</comment>
<comment type="caution">
    <text evidence="9">The sequence shown here is derived from an EMBL/GenBank/DDBJ whole genome shotgun (WGS) entry which is preliminary data.</text>
</comment>
<evidence type="ECO:0000256" key="7">
    <source>
        <dbReference type="RuleBase" id="RU367030"/>
    </source>
</evidence>
<evidence type="ECO:0000256" key="4">
    <source>
        <dbReference type="ARBA" id="ARBA00022801"/>
    </source>
</evidence>
<protein>
    <recommendedName>
        <fullName evidence="7">Sugar phosphate phosphatase</fullName>
        <ecNumber evidence="7">3.1.3.-</ecNumber>
    </recommendedName>
</protein>
<comment type="function">
    <text evidence="7">Metal-dependent phosphatase that shows phosphatase activity against several substrates, including fructose-1-phosphate and fructose-6-phosphate. Its preference for fructose-1-phosphate, a strong glycating agent that causes DNA damage rather than a canonical yeast metabolite, suggests a damage-control function in hexose phosphate metabolism.</text>
</comment>
<dbReference type="AlphaFoldDB" id="A0A1D3D1Y6"/>
<dbReference type="VEuPathDB" id="ToxoDB:cyc_02181"/>
<dbReference type="InterPro" id="IPR039763">
    <property type="entry name" value="ARMT1"/>
</dbReference>
<evidence type="ECO:0000313" key="9">
    <source>
        <dbReference type="EMBL" id="OEH77455.1"/>
    </source>
</evidence>
<gene>
    <name evidence="9" type="ORF">cyc_02181</name>
</gene>
<feature type="domain" description="Damage-control phosphatase ARMT1-like metal-binding" evidence="8">
    <location>
        <begin position="160"/>
        <end position="503"/>
    </location>
</feature>
<keyword evidence="10" id="KW-1185">Reference proteome</keyword>
<sequence>MRLQAEAQSIGGPSSLKGLFKGGPQDYCFVFTEGDLPPVPADSLLPPQITSDVPNTFARDSIFHRIPDDIIGRVLKENEAYLHQHPRSKELLLLLQQDMRAADTTAVRPLETFEGSLEAFSLVGAPEAPCLGGSPEGPPCGFCSECELRDIQMWNKVLLKEALDRNITLCKIPWILAEVYCYRRILHAFDFFRTLYDPFLYQKMAGLSAAAAKADVYGQQVAALLQQHPSGGDTKDRNTKPSPALYKHQIRSAVFASLEGNAGDLSLWPAKLCEEIGEPAQERGKPQSVGEQEGTFFGGPHSWLLADDFEAFFEDLCNRSKNCGCSSNSQCSRCSGVVHLWTDNAGGELLSDLLLCSCLLLTGAARSIRLCVKQQPTYVSDVTKPDLEMTIRWMQSQGQDVNLSRWGALLREWLVAGVLIVSASFFCCSPLELRRAPKPIVSLWEKEAALIILKGDMNYRRLIGDRAWRTDTPFASVAAYCCTRVLALRLLKAELGCGMRREKTDAAEATDPKWMTNGK</sequence>
<dbReference type="GO" id="GO:0005634">
    <property type="term" value="C:nucleus"/>
    <property type="evidence" value="ECO:0007669"/>
    <property type="project" value="TreeGrafter"/>
</dbReference>
<comment type="catalytic activity">
    <reaction evidence="1 7">
        <text>beta-D-fructose 1-phosphate + H2O = D-fructose + phosphate</text>
        <dbReference type="Rhea" id="RHEA:35603"/>
        <dbReference type="ChEBI" id="CHEBI:15377"/>
        <dbReference type="ChEBI" id="CHEBI:37721"/>
        <dbReference type="ChEBI" id="CHEBI:43474"/>
        <dbReference type="ChEBI" id="CHEBI:138881"/>
    </reaction>
</comment>
<dbReference type="VEuPathDB" id="ToxoDB:LOC34619071"/>
<dbReference type="EMBL" id="JROU02001086">
    <property type="protein sequence ID" value="OEH77455.1"/>
    <property type="molecule type" value="Genomic_DNA"/>
</dbReference>
<comment type="similarity">
    <text evidence="2 7">Belongs to the damage-control phosphatase family. Sugar phosphate phosphatase III subfamily.</text>
</comment>
<evidence type="ECO:0000256" key="5">
    <source>
        <dbReference type="ARBA" id="ARBA00023211"/>
    </source>
</evidence>
<evidence type="ECO:0000259" key="8">
    <source>
        <dbReference type="Pfam" id="PF01937"/>
    </source>
</evidence>
<dbReference type="GO" id="GO:0046872">
    <property type="term" value="F:metal ion binding"/>
    <property type="evidence" value="ECO:0007669"/>
    <property type="project" value="UniProtKB-UniRule"/>
</dbReference>
<name>A0A1D3D1Y6_9EIME</name>
<dbReference type="GO" id="GO:0103026">
    <property type="term" value="F:fructose-1-phosphatase activity"/>
    <property type="evidence" value="ECO:0007669"/>
    <property type="project" value="RHEA"/>
</dbReference>
<dbReference type="EC" id="3.1.3.-" evidence="7"/>
<comment type="catalytic activity">
    <reaction evidence="6 7">
        <text>beta-D-fructose 6-phosphate = dihydroxyacetone + D-glyceraldehyde 3-phosphate</text>
        <dbReference type="Rhea" id="RHEA:28002"/>
        <dbReference type="ChEBI" id="CHEBI:16016"/>
        <dbReference type="ChEBI" id="CHEBI:57634"/>
        <dbReference type="ChEBI" id="CHEBI:59776"/>
    </reaction>
</comment>
<dbReference type="InterPro" id="IPR036075">
    <property type="entry name" value="ARMT-1-like_metal-bd_sf"/>
</dbReference>
<dbReference type="GO" id="GO:0097023">
    <property type="term" value="F:fructose 6-phosphate aldolase activity"/>
    <property type="evidence" value="ECO:0007669"/>
    <property type="project" value="RHEA"/>
</dbReference>
<proteinExistence type="inferred from homology"/>
<reference evidence="9 10" key="1">
    <citation type="journal article" date="2016" name="BMC Genomics">
        <title>Comparative genomics reveals Cyclospora cayetanensis possesses coccidia-like metabolism and invasion components but unique surface antigens.</title>
        <authorList>
            <person name="Liu S."/>
            <person name="Wang L."/>
            <person name="Zheng H."/>
            <person name="Xu Z."/>
            <person name="Roellig D.M."/>
            <person name="Li N."/>
            <person name="Frace M.A."/>
            <person name="Tang K."/>
            <person name="Arrowood M.J."/>
            <person name="Moss D.M."/>
            <person name="Zhang L."/>
            <person name="Feng Y."/>
            <person name="Xiao L."/>
        </authorList>
    </citation>
    <scope>NUCLEOTIDE SEQUENCE [LARGE SCALE GENOMIC DNA]</scope>
    <source>
        <strain evidence="9 10">CHN_HEN01</strain>
    </source>
</reference>
<comment type="domain">
    <text evidence="7">Subfamily III proteins have a conserved RTxK motif about 40-50 residues from the C-terminus; the threonine may be replaced by serine or cysteine.</text>
</comment>
<dbReference type="InterPro" id="IPR002791">
    <property type="entry name" value="ARMT1-like_metal-bd"/>
</dbReference>
<keyword evidence="3 7" id="KW-0479">Metal-binding</keyword>
<evidence type="ECO:0000256" key="6">
    <source>
        <dbReference type="ARBA" id="ARBA00048809"/>
    </source>
</evidence>
<dbReference type="Proteomes" id="UP000095192">
    <property type="component" value="Unassembled WGS sequence"/>
</dbReference>
<evidence type="ECO:0000256" key="2">
    <source>
        <dbReference type="ARBA" id="ARBA00009519"/>
    </source>
</evidence>